<dbReference type="Gene3D" id="3.30.1360.60">
    <property type="entry name" value="Glucose permease domain IIB"/>
    <property type="match status" value="1"/>
</dbReference>
<evidence type="ECO:0000256" key="3">
    <source>
        <dbReference type="ARBA" id="ARBA00022475"/>
    </source>
</evidence>
<feature type="transmembrane region" description="Helical" evidence="12">
    <location>
        <begin position="293"/>
        <end position="311"/>
    </location>
</feature>
<organism evidence="15 16">
    <name type="scientific">Fusobacterium ulcerans</name>
    <dbReference type="NCBI Taxonomy" id="861"/>
    <lineage>
        <taxon>Bacteria</taxon>
        <taxon>Fusobacteriati</taxon>
        <taxon>Fusobacteriota</taxon>
        <taxon>Fusobacteriia</taxon>
        <taxon>Fusobacteriales</taxon>
        <taxon>Fusobacteriaceae</taxon>
        <taxon>Fusobacterium</taxon>
    </lineage>
</organism>
<evidence type="ECO:0000256" key="9">
    <source>
        <dbReference type="ARBA" id="ARBA00022989"/>
    </source>
</evidence>
<protein>
    <submittedName>
        <fullName evidence="15">EIICBA-Glc</fullName>
    </submittedName>
</protein>
<dbReference type="InterPro" id="IPR018113">
    <property type="entry name" value="PTrfase_EIIB_Cys"/>
</dbReference>
<evidence type="ECO:0000256" key="6">
    <source>
        <dbReference type="ARBA" id="ARBA00022683"/>
    </source>
</evidence>
<dbReference type="CDD" id="cd00212">
    <property type="entry name" value="PTS_IIB_glc"/>
    <property type="match status" value="1"/>
</dbReference>
<keyword evidence="8" id="KW-0418">Kinase</keyword>
<dbReference type="NCBIfam" id="TIGR00826">
    <property type="entry name" value="EIIB_glc"/>
    <property type="match status" value="1"/>
</dbReference>
<keyword evidence="4" id="KW-0762">Sugar transport</keyword>
<dbReference type="InterPro" id="IPR003352">
    <property type="entry name" value="PTS_EIIC"/>
</dbReference>
<feature type="transmembrane region" description="Helical" evidence="12">
    <location>
        <begin position="97"/>
        <end position="118"/>
    </location>
</feature>
<sequence>MEGKVSLKDNLFNLGQQLGKAIMMPISILPVAGLLLGISAALSSGAVIKAYSVLDNSVLQGLLKLMNAVGNGVFAALPLIFAVGIAAGLAKNEKGSAGLSAVVGYFVLLTGTGAFISIFGKEAPAGADIRLYGQAVQFGIKTLNMNVFGGVLAGIVTGVVHNKYYKTKLPDVLAFFGGARFVPIVNTVVFMFVSLIMVFVWPAIAAMIAYFGVMTQGLGIFGAFMYGLVLRGFYVLGLHHVFYLPFWTTAAGGTLEVGGKVIEGWQSIFLAQLADHNTVRYFSNIALYNSGRYFHMIFTMPAICLAMYTAIPKGSKRKATFGFLLSIGLTSFLTGVTEPISFALLFASPLLFVAEAVSFAISFVIAAIAKITIGSTFSAGLVEFLLFGVFQGNSKTNYIWILILGIPIFVVNYFLFKFLIEKLNAKTPGREDDEEQEKSLKGKYTSGEAKTIIEALGGMENIADLDNCATRLRVSVKKLDKVNIDLLKQTGAHNVVTRGKNLQIIYGPTVNLIRTEIDEYVATL</sequence>
<dbReference type="PROSITE" id="PS51098">
    <property type="entry name" value="PTS_EIIB_TYPE_1"/>
    <property type="match status" value="1"/>
</dbReference>
<dbReference type="InterPro" id="IPR036878">
    <property type="entry name" value="Glu_permease_IIB"/>
</dbReference>
<feature type="transmembrane region" description="Helical" evidence="12">
    <location>
        <begin position="21"/>
        <end position="48"/>
    </location>
</feature>
<evidence type="ECO:0000256" key="12">
    <source>
        <dbReference type="SAM" id="Phobius"/>
    </source>
</evidence>
<feature type="transmembrane region" description="Helical" evidence="12">
    <location>
        <begin position="68"/>
        <end position="90"/>
    </location>
</feature>
<dbReference type="GO" id="GO:0009401">
    <property type="term" value="P:phosphoenolpyruvate-dependent sugar phosphotransferase system"/>
    <property type="evidence" value="ECO:0007669"/>
    <property type="project" value="UniProtKB-KW"/>
</dbReference>
<dbReference type="GO" id="GO:0008982">
    <property type="term" value="F:protein-N(PI)-phosphohistidine-sugar phosphotransferase activity"/>
    <property type="evidence" value="ECO:0007669"/>
    <property type="project" value="InterPro"/>
</dbReference>
<keyword evidence="7 12" id="KW-0812">Transmembrane</keyword>
<evidence type="ECO:0000259" key="14">
    <source>
        <dbReference type="PROSITE" id="PS51103"/>
    </source>
</evidence>
<keyword evidence="3" id="KW-1003">Cell membrane</keyword>
<evidence type="ECO:0000259" key="13">
    <source>
        <dbReference type="PROSITE" id="PS51098"/>
    </source>
</evidence>
<feature type="domain" description="PTS EIIC type-1" evidence="14">
    <location>
        <begin position="9"/>
        <end position="432"/>
    </location>
</feature>
<evidence type="ECO:0000256" key="7">
    <source>
        <dbReference type="ARBA" id="ARBA00022692"/>
    </source>
</evidence>
<dbReference type="GeneID" id="78453836"/>
<dbReference type="KEGG" id="ful:C4N20_03375"/>
<feature type="transmembrane region" description="Helical" evidence="12">
    <location>
        <begin position="172"/>
        <end position="193"/>
    </location>
</feature>
<dbReference type="InterPro" id="IPR013013">
    <property type="entry name" value="PTS_EIIC_1"/>
</dbReference>
<keyword evidence="10 12" id="KW-0472">Membrane</keyword>
<evidence type="ECO:0000256" key="10">
    <source>
        <dbReference type="ARBA" id="ARBA00023136"/>
    </source>
</evidence>
<dbReference type="InterPro" id="IPR001996">
    <property type="entry name" value="PTS_IIB_1"/>
</dbReference>
<dbReference type="EMBL" id="LS483487">
    <property type="protein sequence ID" value="SQJ11076.1"/>
    <property type="molecule type" value="Genomic_DNA"/>
</dbReference>
<dbReference type="PROSITE" id="PS51103">
    <property type="entry name" value="PTS_EIIC_TYPE_1"/>
    <property type="match status" value="1"/>
</dbReference>
<feature type="transmembrane region" description="Helical" evidence="12">
    <location>
        <begin position="342"/>
        <end position="366"/>
    </location>
</feature>
<keyword evidence="6" id="KW-0598">Phosphotransferase system</keyword>
<dbReference type="AlphaFoldDB" id="A0AAX2JFB1"/>
<evidence type="ECO:0000256" key="5">
    <source>
        <dbReference type="ARBA" id="ARBA00022679"/>
    </source>
</evidence>
<feature type="active site" description="Phosphocysteine intermediate; for EIIB activity" evidence="11">
    <location>
        <position position="468"/>
    </location>
</feature>
<dbReference type="Pfam" id="PF00367">
    <property type="entry name" value="PTS_EIIB"/>
    <property type="match status" value="1"/>
</dbReference>
<dbReference type="SUPFAM" id="SSF55604">
    <property type="entry name" value="Glucose permease domain IIB"/>
    <property type="match status" value="1"/>
</dbReference>
<proteinExistence type="predicted"/>
<feature type="transmembrane region" description="Helical" evidence="12">
    <location>
        <begin position="138"/>
        <end position="160"/>
    </location>
</feature>
<evidence type="ECO:0000256" key="2">
    <source>
        <dbReference type="ARBA" id="ARBA00022448"/>
    </source>
</evidence>
<feature type="transmembrane region" description="Helical" evidence="12">
    <location>
        <begin position="398"/>
        <end position="420"/>
    </location>
</feature>
<reference evidence="15 16" key="1">
    <citation type="submission" date="2018-06" db="EMBL/GenBank/DDBJ databases">
        <authorList>
            <consortium name="Pathogen Informatics"/>
            <person name="Doyle S."/>
        </authorList>
    </citation>
    <scope>NUCLEOTIDE SEQUENCE [LARGE SCALE GENOMIC DNA]</scope>
    <source>
        <strain evidence="15 16">NCTC12112</strain>
    </source>
</reference>
<dbReference type="GO" id="GO:0090563">
    <property type="term" value="F:protein-phosphocysteine-sugar phosphotransferase activity"/>
    <property type="evidence" value="ECO:0007669"/>
    <property type="project" value="TreeGrafter"/>
</dbReference>
<dbReference type="PANTHER" id="PTHR30009:SF24">
    <property type="entry name" value="PTS SYSTEM, IIBC COMPONENT"/>
    <property type="match status" value="1"/>
</dbReference>
<feature type="transmembrane region" description="Helical" evidence="12">
    <location>
        <begin position="199"/>
        <end position="221"/>
    </location>
</feature>
<dbReference type="InterPro" id="IPR050429">
    <property type="entry name" value="PTS_Glucose_EIICBA"/>
</dbReference>
<keyword evidence="9 12" id="KW-1133">Transmembrane helix</keyword>
<dbReference type="RefSeq" id="WP_005980866.1">
    <property type="nucleotide sequence ID" value="NZ_CABKNW010000005.1"/>
</dbReference>
<keyword evidence="5" id="KW-0808">Transferase</keyword>
<keyword evidence="2" id="KW-0813">Transport</keyword>
<evidence type="ECO:0000256" key="4">
    <source>
        <dbReference type="ARBA" id="ARBA00022597"/>
    </source>
</evidence>
<dbReference type="Pfam" id="PF02378">
    <property type="entry name" value="PTS_EIIC"/>
    <property type="match status" value="1"/>
</dbReference>
<evidence type="ECO:0000256" key="8">
    <source>
        <dbReference type="ARBA" id="ARBA00022777"/>
    </source>
</evidence>
<dbReference type="PANTHER" id="PTHR30009">
    <property type="entry name" value="CYTOCHROME C-TYPE SYNTHESIS PROTEIN AND PTS TRANSMEMBRANE COMPONENT"/>
    <property type="match status" value="1"/>
</dbReference>
<dbReference type="GO" id="GO:0016301">
    <property type="term" value="F:kinase activity"/>
    <property type="evidence" value="ECO:0007669"/>
    <property type="project" value="UniProtKB-KW"/>
</dbReference>
<evidence type="ECO:0000313" key="15">
    <source>
        <dbReference type="EMBL" id="SQJ11076.1"/>
    </source>
</evidence>
<gene>
    <name evidence="15" type="primary">ptsG_4</name>
    <name evidence="15" type="ORF">NCTC12112_02558</name>
</gene>
<comment type="subcellular location">
    <subcellularLocation>
        <location evidence="1">Cell membrane</location>
        <topology evidence="1">Multi-pass membrane protein</topology>
    </subcellularLocation>
</comment>
<accession>A0AAX2JFB1</accession>
<feature type="domain" description="PTS EIIB type-1" evidence="13">
    <location>
        <begin position="446"/>
        <end position="524"/>
    </location>
</feature>
<evidence type="ECO:0000256" key="11">
    <source>
        <dbReference type="PROSITE-ProRule" id="PRU00421"/>
    </source>
</evidence>
<dbReference type="Proteomes" id="UP000249008">
    <property type="component" value="Chromosome 1"/>
</dbReference>
<dbReference type="GO" id="GO:0005886">
    <property type="term" value="C:plasma membrane"/>
    <property type="evidence" value="ECO:0007669"/>
    <property type="project" value="UniProtKB-SubCell"/>
</dbReference>
<evidence type="ECO:0000313" key="16">
    <source>
        <dbReference type="Proteomes" id="UP000249008"/>
    </source>
</evidence>
<name>A0AAX2JFB1_9FUSO</name>
<evidence type="ECO:0000256" key="1">
    <source>
        <dbReference type="ARBA" id="ARBA00004651"/>
    </source>
</evidence>